<comment type="function">
    <text evidence="9">Involved in protein export. Participates in an early event of protein translocation.</text>
</comment>
<evidence type="ECO:0000313" key="11">
    <source>
        <dbReference type="Proteomes" id="UP000033166"/>
    </source>
</evidence>
<dbReference type="GO" id="GO:0009306">
    <property type="term" value="P:protein secretion"/>
    <property type="evidence" value="ECO:0007669"/>
    <property type="project" value="UniProtKB-UniRule"/>
</dbReference>
<dbReference type="Proteomes" id="UP000033166">
    <property type="component" value="Chromosome I"/>
</dbReference>
<evidence type="ECO:0000256" key="1">
    <source>
        <dbReference type="ARBA" id="ARBA00004141"/>
    </source>
</evidence>
<dbReference type="HOGENOM" id="CLU_094156_6_1_9"/>
<dbReference type="STRING" id="1364.LP2241_40013"/>
<comment type="similarity">
    <text evidence="2 9">Belongs to the SecG family.</text>
</comment>
<proteinExistence type="inferred from homology"/>
<dbReference type="AlphaFoldDB" id="A0A0D6DYC8"/>
<reference evidence="11" key="1">
    <citation type="submission" date="2015-01" db="EMBL/GenBank/DDBJ databases">
        <authorList>
            <person name="Andreevskaya M."/>
        </authorList>
    </citation>
    <scope>NUCLEOTIDE SEQUENCE [LARGE SCALE GENOMIC DNA]</scope>
    <source>
        <strain evidence="11">MKFS47</strain>
    </source>
</reference>
<keyword evidence="4 9" id="KW-0812">Transmembrane</keyword>
<name>A0A0D6DYC8_9LACT</name>
<sequence>MIKVIYDILIAVLLVLSAILIVAIMIQPSKQDTAASAFTGGGDELFERRKARGFEAVMQRFTGVMIGLWLLVGFALVVLSTR</sequence>
<dbReference type="GeneID" id="71635674"/>
<dbReference type="GO" id="GO:0015450">
    <property type="term" value="F:protein-transporting ATPase activity"/>
    <property type="evidence" value="ECO:0007669"/>
    <property type="project" value="UniProtKB-UniRule"/>
</dbReference>
<evidence type="ECO:0000256" key="2">
    <source>
        <dbReference type="ARBA" id="ARBA00008445"/>
    </source>
</evidence>
<dbReference type="GO" id="GO:0005886">
    <property type="term" value="C:plasma membrane"/>
    <property type="evidence" value="ECO:0007669"/>
    <property type="project" value="UniProtKB-SubCell"/>
</dbReference>
<evidence type="ECO:0000256" key="8">
    <source>
        <dbReference type="ARBA" id="ARBA00023136"/>
    </source>
</evidence>
<evidence type="ECO:0000256" key="3">
    <source>
        <dbReference type="ARBA" id="ARBA00022448"/>
    </source>
</evidence>
<evidence type="ECO:0000313" key="10">
    <source>
        <dbReference type="EMBL" id="CEN28777.1"/>
    </source>
</evidence>
<evidence type="ECO:0000256" key="4">
    <source>
        <dbReference type="ARBA" id="ARBA00022692"/>
    </source>
</evidence>
<dbReference type="NCBIfam" id="TIGR00810">
    <property type="entry name" value="secG"/>
    <property type="match status" value="1"/>
</dbReference>
<feature type="transmembrane region" description="Helical" evidence="9">
    <location>
        <begin position="57"/>
        <end position="79"/>
    </location>
</feature>
<evidence type="ECO:0000256" key="6">
    <source>
        <dbReference type="ARBA" id="ARBA00022989"/>
    </source>
</evidence>
<dbReference type="Pfam" id="PF03840">
    <property type="entry name" value="SecG"/>
    <property type="match status" value="1"/>
</dbReference>
<dbReference type="InterPro" id="IPR004692">
    <property type="entry name" value="SecG"/>
</dbReference>
<feature type="transmembrane region" description="Helical" evidence="9">
    <location>
        <begin position="6"/>
        <end position="26"/>
    </location>
</feature>
<keyword evidence="7 9" id="KW-0811">Translocation</keyword>
<protein>
    <recommendedName>
        <fullName evidence="9">Protein-export membrane protein SecG</fullName>
    </recommendedName>
</protein>
<keyword evidence="8 9" id="KW-0472">Membrane</keyword>
<dbReference type="EMBL" id="LN774769">
    <property type="protein sequence ID" value="CEN28777.1"/>
    <property type="molecule type" value="Genomic_DNA"/>
</dbReference>
<evidence type="ECO:0000256" key="5">
    <source>
        <dbReference type="ARBA" id="ARBA00022927"/>
    </source>
</evidence>
<gene>
    <name evidence="10" type="primary">secG</name>
    <name evidence="10" type="ORF">LACPI_1577</name>
</gene>
<evidence type="ECO:0000256" key="9">
    <source>
        <dbReference type="RuleBase" id="RU365087"/>
    </source>
</evidence>
<evidence type="ECO:0000256" key="7">
    <source>
        <dbReference type="ARBA" id="ARBA00023010"/>
    </source>
</evidence>
<dbReference type="PRINTS" id="PR01651">
    <property type="entry name" value="SECGEXPORT"/>
</dbReference>
<keyword evidence="5 9" id="KW-0653">Protein transport</keyword>
<keyword evidence="3 9" id="KW-0813">Transport</keyword>
<keyword evidence="6 9" id="KW-1133">Transmembrane helix</keyword>
<keyword evidence="9" id="KW-1003">Cell membrane</keyword>
<accession>A0A0D6DYC8</accession>
<dbReference type="RefSeq" id="WP_079506756.1">
    <property type="nucleotide sequence ID" value="NZ_LN774769.1"/>
</dbReference>
<dbReference type="KEGG" id="lpk:LACPI_1577"/>
<comment type="subcellular location">
    <subcellularLocation>
        <location evidence="9">Cell membrane</location>
        <topology evidence="9">Multi-pass membrane protein</topology>
    </subcellularLocation>
    <subcellularLocation>
        <location evidence="1">Membrane</location>
        <topology evidence="1">Multi-pass membrane protein</topology>
    </subcellularLocation>
</comment>
<organism evidence="10 11">
    <name type="scientific">Pseudolactococcus piscium MKFS47</name>
    <dbReference type="NCBI Taxonomy" id="297352"/>
    <lineage>
        <taxon>Bacteria</taxon>
        <taxon>Bacillati</taxon>
        <taxon>Bacillota</taxon>
        <taxon>Bacilli</taxon>
        <taxon>Lactobacillales</taxon>
        <taxon>Streptococcaceae</taxon>
        <taxon>Pseudolactococcus</taxon>
    </lineage>
</organism>